<organism evidence="6 7">
    <name type="scientific">Proteiniclasticum ruminis</name>
    <dbReference type="NCBI Taxonomy" id="398199"/>
    <lineage>
        <taxon>Bacteria</taxon>
        <taxon>Bacillati</taxon>
        <taxon>Bacillota</taxon>
        <taxon>Clostridia</taxon>
        <taxon>Eubacteriales</taxon>
        <taxon>Clostridiaceae</taxon>
        <taxon>Proteiniclasticum</taxon>
    </lineage>
</organism>
<dbReference type="OrthoDB" id="88184at2"/>
<keyword evidence="2 5" id="KW-0812">Transmembrane</keyword>
<dbReference type="AlphaFoldDB" id="A0A1I4ZNJ4"/>
<evidence type="ECO:0000256" key="3">
    <source>
        <dbReference type="ARBA" id="ARBA00022989"/>
    </source>
</evidence>
<keyword evidence="4 5" id="KW-0472">Membrane</keyword>
<evidence type="ECO:0000256" key="1">
    <source>
        <dbReference type="ARBA" id="ARBA00004141"/>
    </source>
</evidence>
<protein>
    <submittedName>
        <fullName evidence="6">Toxin secretion/phage lysis holin</fullName>
    </submittedName>
</protein>
<proteinExistence type="predicted"/>
<accession>A0A1I4ZNJ4</accession>
<dbReference type="NCBIfam" id="TIGR01593">
    <property type="entry name" value="holin_tox_secr"/>
    <property type="match status" value="1"/>
</dbReference>
<dbReference type="GO" id="GO:0016020">
    <property type="term" value="C:membrane"/>
    <property type="evidence" value="ECO:0007669"/>
    <property type="project" value="UniProtKB-SubCell"/>
</dbReference>
<feature type="transmembrane region" description="Helical" evidence="5">
    <location>
        <begin position="82"/>
        <end position="101"/>
    </location>
</feature>
<gene>
    <name evidence="6" type="ORF">SAMN04488695_10266</name>
</gene>
<name>A0A1I4ZNJ4_9CLOT</name>
<dbReference type="InterPro" id="IPR006480">
    <property type="entry name" value="Phage_holin_4_1"/>
</dbReference>
<keyword evidence="3 5" id="KW-1133">Transmembrane helix</keyword>
<evidence type="ECO:0000256" key="4">
    <source>
        <dbReference type="ARBA" id="ARBA00023136"/>
    </source>
</evidence>
<dbReference type="EMBL" id="FOVK01000002">
    <property type="protein sequence ID" value="SFN51613.1"/>
    <property type="molecule type" value="Genomic_DNA"/>
</dbReference>
<dbReference type="Proteomes" id="UP000181899">
    <property type="component" value="Unassembled WGS sequence"/>
</dbReference>
<evidence type="ECO:0000313" key="7">
    <source>
        <dbReference type="Proteomes" id="UP000181899"/>
    </source>
</evidence>
<feature type="transmembrane region" description="Helical" evidence="5">
    <location>
        <begin position="20"/>
        <end position="39"/>
    </location>
</feature>
<evidence type="ECO:0000313" key="6">
    <source>
        <dbReference type="EMBL" id="SFN51613.1"/>
    </source>
</evidence>
<sequence>MEVIKKAIVELFGYSKAEWATGGIIAAIGGVIAGMLGGYDTLMKALLFAMASDIGTGFYLSKILKQTSSSKGIAGIHKKIGILMMIAFATIIDEVLGQTGVLRNGAVIFYLAMEGLSLVENLTAMGVPAFQPLKEYLVQLKEGSKKGPSKIVEIEKKEEVK</sequence>
<dbReference type="RefSeq" id="WP_083422625.1">
    <property type="nucleotide sequence ID" value="NZ_FOVK01000002.1"/>
</dbReference>
<keyword evidence="7" id="KW-1185">Reference proteome</keyword>
<comment type="subcellular location">
    <subcellularLocation>
        <location evidence="1">Membrane</location>
        <topology evidence="1">Multi-pass membrane protein</topology>
    </subcellularLocation>
</comment>
<reference evidence="6 7" key="1">
    <citation type="submission" date="2016-10" db="EMBL/GenBank/DDBJ databases">
        <authorList>
            <person name="de Groot N.N."/>
        </authorList>
    </citation>
    <scope>NUCLEOTIDE SEQUENCE [LARGE SCALE GENOMIC DNA]</scope>
    <source>
        <strain evidence="6 7">ML2</strain>
    </source>
</reference>
<dbReference type="Pfam" id="PF05105">
    <property type="entry name" value="Phage_holin_4_1"/>
    <property type="match status" value="1"/>
</dbReference>
<evidence type="ECO:0000256" key="2">
    <source>
        <dbReference type="ARBA" id="ARBA00022692"/>
    </source>
</evidence>
<evidence type="ECO:0000256" key="5">
    <source>
        <dbReference type="SAM" id="Phobius"/>
    </source>
</evidence>